<accession>A0AA87C163</accession>
<proteinExistence type="predicted"/>
<comment type="caution">
    <text evidence="1">The sequence shown here is derived from an EMBL/GenBank/DDBJ whole genome shotgun (WGS) entry which is preliminary data.</text>
</comment>
<evidence type="ECO:0000313" key="1">
    <source>
        <dbReference type="EMBL" id="CDT64679.1"/>
    </source>
</evidence>
<organism evidence="1 2">
    <name type="scientific">Vibrio coralliirubri</name>
    <dbReference type="NCBI Taxonomy" id="1516159"/>
    <lineage>
        <taxon>Bacteria</taxon>
        <taxon>Pseudomonadati</taxon>
        <taxon>Pseudomonadota</taxon>
        <taxon>Gammaproteobacteria</taxon>
        <taxon>Vibrionales</taxon>
        <taxon>Vibrionaceae</taxon>
        <taxon>Vibrio</taxon>
    </lineage>
</organism>
<reference evidence="1 2" key="1">
    <citation type="submission" date="2014-06" db="EMBL/GenBank/DDBJ databases">
        <authorList>
            <person name="Le Roux F."/>
        </authorList>
    </citation>
    <scope>NUCLEOTIDE SEQUENCE [LARGE SCALE GENOMIC DNA]</scope>
    <source>
        <strain evidence="1 2">J2-31</strain>
    </source>
</reference>
<gene>
    <name evidence="1" type="ORF">VCR31J2_1270795</name>
</gene>
<sequence>MAHTTSRCPIPPPKDRRYVPAGISPWSQGKHQALGRALFAKRQLILERFWSLK</sequence>
<keyword evidence="2" id="KW-1185">Reference proteome</keyword>
<dbReference type="EMBL" id="CCKJ01000032">
    <property type="protein sequence ID" value="CDT64679.1"/>
    <property type="molecule type" value="Genomic_DNA"/>
</dbReference>
<dbReference type="Proteomes" id="UP000041625">
    <property type="component" value="Unassembled WGS sequence"/>
</dbReference>
<name>A0AA87C163_9VIBR</name>
<protein>
    <submittedName>
        <fullName evidence="1">Uncharacterized protein</fullName>
    </submittedName>
</protein>
<evidence type="ECO:0000313" key="2">
    <source>
        <dbReference type="Proteomes" id="UP000041625"/>
    </source>
</evidence>
<dbReference type="AlphaFoldDB" id="A0AA87C163"/>